<name>A0A0D6EQH8_SPOSA</name>
<dbReference type="EMBL" id="CENE01000023">
    <property type="protein sequence ID" value="CEQ42297.1"/>
    <property type="molecule type" value="Genomic_DNA"/>
</dbReference>
<dbReference type="GO" id="GO:0006893">
    <property type="term" value="P:Golgi to plasma membrane transport"/>
    <property type="evidence" value="ECO:0007669"/>
    <property type="project" value="TreeGrafter"/>
</dbReference>
<dbReference type="Proteomes" id="UP000243876">
    <property type="component" value="Unassembled WGS sequence"/>
</dbReference>
<dbReference type="SUPFAM" id="SSF48452">
    <property type="entry name" value="TPR-like"/>
    <property type="match status" value="1"/>
</dbReference>
<gene>
    <name evidence="2" type="primary">SPOSA6832_04094</name>
</gene>
<feature type="compositionally biased region" description="Basic and acidic residues" evidence="1">
    <location>
        <begin position="615"/>
        <end position="633"/>
    </location>
</feature>
<evidence type="ECO:0000313" key="3">
    <source>
        <dbReference type="Proteomes" id="UP000243876"/>
    </source>
</evidence>
<protein>
    <submittedName>
        <fullName evidence="2">SPOSA6832_04094-mRNA-1:cds</fullName>
    </submittedName>
</protein>
<dbReference type="FunFam" id="1.25.40.10:FF:000149">
    <property type="entry name" value="Clathrin-coated vesiclec protein (Bud7)"/>
    <property type="match status" value="1"/>
</dbReference>
<dbReference type="InterPro" id="IPR015374">
    <property type="entry name" value="ChAPs"/>
</dbReference>
<dbReference type="PANTHER" id="PTHR31975">
    <property type="entry name" value="BUD SITE SELECTION PROTEIN 7-RELATED"/>
    <property type="match status" value="1"/>
</dbReference>
<evidence type="ECO:0000256" key="1">
    <source>
        <dbReference type="SAM" id="MobiDB-lite"/>
    </source>
</evidence>
<reference evidence="3" key="1">
    <citation type="submission" date="2015-02" db="EMBL/GenBank/DDBJ databases">
        <authorList>
            <person name="Gon?alves P."/>
        </authorList>
    </citation>
    <scope>NUCLEOTIDE SEQUENCE [LARGE SCALE GENOMIC DNA]</scope>
</reference>
<dbReference type="InterPro" id="IPR011990">
    <property type="entry name" value="TPR-like_helical_dom_sf"/>
</dbReference>
<dbReference type="PANTHER" id="PTHR31975:SF1">
    <property type="entry name" value="BUD SITE SELECTION PROTEIN 7-RELATED"/>
    <property type="match status" value="1"/>
</dbReference>
<feature type="region of interest" description="Disordered" evidence="1">
    <location>
        <begin position="483"/>
        <end position="637"/>
    </location>
</feature>
<dbReference type="OrthoDB" id="434695at2759"/>
<keyword evidence="3" id="KW-1185">Reference proteome</keyword>
<evidence type="ECO:0000313" key="2">
    <source>
        <dbReference type="EMBL" id="CEQ42297.1"/>
    </source>
</evidence>
<dbReference type="GO" id="GO:0034044">
    <property type="term" value="C:exomer complex"/>
    <property type="evidence" value="ECO:0007669"/>
    <property type="project" value="UniProtKB-ARBA"/>
</dbReference>
<feature type="compositionally biased region" description="Basic and acidic residues" evidence="1">
    <location>
        <begin position="583"/>
        <end position="608"/>
    </location>
</feature>
<proteinExistence type="predicted"/>
<organism evidence="2 3">
    <name type="scientific">Sporidiobolus salmonicolor</name>
    <name type="common">Yeast-like fungus</name>
    <name type="synonym">Sporobolomyces salmonicolor</name>
    <dbReference type="NCBI Taxonomy" id="5005"/>
    <lineage>
        <taxon>Eukaryota</taxon>
        <taxon>Fungi</taxon>
        <taxon>Dikarya</taxon>
        <taxon>Basidiomycota</taxon>
        <taxon>Pucciniomycotina</taxon>
        <taxon>Microbotryomycetes</taxon>
        <taxon>Sporidiobolales</taxon>
        <taxon>Sporidiobolaceae</taxon>
        <taxon>Sporobolomyces</taxon>
    </lineage>
</organism>
<accession>A0A0D6EQH8</accession>
<dbReference type="Pfam" id="PF09295">
    <property type="entry name" value="ChAPs"/>
    <property type="match status" value="1"/>
</dbReference>
<dbReference type="Gene3D" id="1.25.40.10">
    <property type="entry name" value="Tetratricopeptide repeat domain"/>
    <property type="match status" value="2"/>
</dbReference>
<sequence>MGEYLKDTPEFVEVELGESLVSRTETLESAIGACHRVELHGCWLRVSLRSAQLENRVWPDPPARANHGLPGTASFRELGPPDLCHVIKTTGKAGQKDMGSYHYVSGVDASSSASLAAYLNSLTYTVEEAPSWFFGSSGTKSAWKIRGGAFCSFNAFSRVDVRVEVKIPGGVEAYVVDVRGERHEATPAIWQEVYLSAMLRAILYVDDANYRLAGFRKLDPITTLDAELKFVAAAEAAFFKGWQLGSEPEIQVATVVSNHLTSGLMKYFGDSFRFGPAVNLFEKLVVKEGEVACLLAQSYLGMNEEVKAVRVLQSALQNHPQSYSLLHVQCDFLRSKGKHEWALKLAKQAVNSAPSEFVTWAKLTEVNIELGRYSDALLTLNSCPMFTYNERDLHRMPTPAKSHLPIKDFIAASGILDDETTSSHSTDADVALLRLPAPSLRGTFAKAYVLLAKLVSQIGWDELLKCRSQVFVMEEEYRMHRAQDPVAESPMAPPKNGNASEGDDDSVKEGFGPLAIATDDESDAGDGGPSASVPTPKAANGGQGSPIPVIAVNGETSDGELVVPDDASSSPAIPTIKVSTESDGEREREELRRFEASEEGRRAREGIEKPGQARQGEEKTEEERQLESDHQAAREGSTLDNKRLCERWLDNLFMVLYEDLRVYTIWRAEVAHFKAQHLPYRKTGTEWEILGELAQRLHHKEEAKDAFQRALDQKFSAKAWLKLLEMYADEGDVQRSLNASIRLSVYQHRWYMETAYPSAVAHQLFKLIRRDGLAKISYSLVSMNVPQTILKDCCQPVFAYAQAFRARPTPSRRPPSPVLGR</sequence>
<dbReference type="AlphaFoldDB" id="A0A0D6EQH8"/>